<dbReference type="GO" id="GO:0000467">
    <property type="term" value="P:exonucleolytic trimming to generate mature 3'-end of 5.8S rRNA from tricistronic rRNA transcript (SSU-rRNA, 5.8S rRNA, LSU-rRNA)"/>
    <property type="evidence" value="ECO:0007669"/>
    <property type="project" value="InterPro"/>
</dbReference>
<dbReference type="Proteomes" id="UP000682733">
    <property type="component" value="Unassembled WGS sequence"/>
</dbReference>
<dbReference type="PANTHER" id="PTHR12124:SF47">
    <property type="entry name" value="EXOSOME COMPONENT 10"/>
    <property type="match status" value="1"/>
</dbReference>
<reference evidence="2" key="1">
    <citation type="submission" date="2021-02" db="EMBL/GenBank/DDBJ databases">
        <authorList>
            <person name="Nowell W R."/>
        </authorList>
    </citation>
    <scope>NUCLEOTIDE SEQUENCE</scope>
</reference>
<comment type="caution">
    <text evidence="2">The sequence shown here is derived from an EMBL/GenBank/DDBJ whole genome shotgun (WGS) entry which is preliminary data.</text>
</comment>
<protein>
    <recommendedName>
        <fullName evidence="1">3'-5' exonuclease domain-containing protein</fullName>
    </recommendedName>
</protein>
<proteinExistence type="predicted"/>
<dbReference type="InterPro" id="IPR002562">
    <property type="entry name" value="3'-5'_exonuclease_dom"/>
</dbReference>
<dbReference type="Gene3D" id="3.30.420.10">
    <property type="entry name" value="Ribonuclease H-like superfamily/Ribonuclease H"/>
    <property type="match status" value="1"/>
</dbReference>
<feature type="domain" description="3'-5' exonuclease" evidence="1">
    <location>
        <begin position="19"/>
        <end position="190"/>
    </location>
</feature>
<dbReference type="GO" id="GO:0000176">
    <property type="term" value="C:nuclear exosome (RNase complex)"/>
    <property type="evidence" value="ECO:0007669"/>
    <property type="project" value="TreeGrafter"/>
</dbReference>
<dbReference type="InterPro" id="IPR012337">
    <property type="entry name" value="RNaseH-like_sf"/>
</dbReference>
<evidence type="ECO:0000259" key="1">
    <source>
        <dbReference type="Pfam" id="PF01612"/>
    </source>
</evidence>
<dbReference type="GO" id="GO:0003727">
    <property type="term" value="F:single-stranded RNA binding"/>
    <property type="evidence" value="ECO:0007669"/>
    <property type="project" value="TreeGrafter"/>
</dbReference>
<organism evidence="2 4">
    <name type="scientific">Didymodactylos carnosus</name>
    <dbReference type="NCBI Taxonomy" id="1234261"/>
    <lineage>
        <taxon>Eukaryota</taxon>
        <taxon>Metazoa</taxon>
        <taxon>Spiralia</taxon>
        <taxon>Gnathifera</taxon>
        <taxon>Rotifera</taxon>
        <taxon>Eurotatoria</taxon>
        <taxon>Bdelloidea</taxon>
        <taxon>Philodinida</taxon>
        <taxon>Philodinidae</taxon>
        <taxon>Didymodactylos</taxon>
    </lineage>
</organism>
<dbReference type="GO" id="GO:0071036">
    <property type="term" value="P:nuclear polyadenylation-dependent snoRNA catabolic process"/>
    <property type="evidence" value="ECO:0007669"/>
    <property type="project" value="TreeGrafter"/>
</dbReference>
<dbReference type="InterPro" id="IPR045092">
    <property type="entry name" value="Rrp6-like"/>
</dbReference>
<dbReference type="GO" id="GO:0071035">
    <property type="term" value="P:nuclear polyadenylation-dependent rRNA catabolic process"/>
    <property type="evidence" value="ECO:0007669"/>
    <property type="project" value="TreeGrafter"/>
</dbReference>
<dbReference type="SUPFAM" id="SSF53098">
    <property type="entry name" value="Ribonuclease H-like"/>
    <property type="match status" value="1"/>
</dbReference>
<dbReference type="GO" id="GO:0071037">
    <property type="term" value="P:nuclear polyadenylation-dependent snRNA catabolic process"/>
    <property type="evidence" value="ECO:0007669"/>
    <property type="project" value="TreeGrafter"/>
</dbReference>
<dbReference type="GO" id="GO:0071040">
    <property type="term" value="P:nuclear polyadenylation-dependent antisense transcript catabolic process"/>
    <property type="evidence" value="ECO:0007669"/>
    <property type="project" value="TreeGrafter"/>
</dbReference>
<dbReference type="EMBL" id="CAJNOK010028432">
    <property type="protein sequence ID" value="CAF1434605.1"/>
    <property type="molecule type" value="Genomic_DNA"/>
</dbReference>
<evidence type="ECO:0000313" key="2">
    <source>
        <dbReference type="EMBL" id="CAF1434605.1"/>
    </source>
</evidence>
<dbReference type="InterPro" id="IPR036397">
    <property type="entry name" value="RNaseH_sf"/>
</dbReference>
<dbReference type="GO" id="GO:0071044">
    <property type="term" value="P:histone mRNA catabolic process"/>
    <property type="evidence" value="ECO:0007669"/>
    <property type="project" value="TreeGrafter"/>
</dbReference>
<dbReference type="GO" id="GO:0071039">
    <property type="term" value="P:nuclear polyadenylation-dependent CUT catabolic process"/>
    <property type="evidence" value="ECO:0007669"/>
    <property type="project" value="TreeGrafter"/>
</dbReference>
<dbReference type="AlphaFoldDB" id="A0A8S2FDH2"/>
<dbReference type="GO" id="GO:0071038">
    <property type="term" value="P:TRAMP-dependent tRNA surveillance pathway"/>
    <property type="evidence" value="ECO:0007669"/>
    <property type="project" value="TreeGrafter"/>
</dbReference>
<evidence type="ECO:0000313" key="3">
    <source>
        <dbReference type="EMBL" id="CAF4232163.1"/>
    </source>
</evidence>
<name>A0A8S2FDH2_9BILA</name>
<evidence type="ECO:0000313" key="4">
    <source>
        <dbReference type="Proteomes" id="UP000677228"/>
    </source>
</evidence>
<dbReference type="GO" id="GO:0000175">
    <property type="term" value="F:3'-5'-RNA exonuclease activity"/>
    <property type="evidence" value="ECO:0007669"/>
    <property type="project" value="InterPro"/>
</dbReference>
<dbReference type="Proteomes" id="UP000677228">
    <property type="component" value="Unassembled WGS sequence"/>
</dbReference>
<accession>A0A8S2FDH2</accession>
<dbReference type="GO" id="GO:0071051">
    <property type="term" value="P:poly(A)-dependent snoRNA 3'-end processing"/>
    <property type="evidence" value="ECO:0007669"/>
    <property type="project" value="TreeGrafter"/>
</dbReference>
<dbReference type="EMBL" id="CAJOBA010050224">
    <property type="protein sequence ID" value="CAF4232163.1"/>
    <property type="molecule type" value="Genomic_DNA"/>
</dbReference>
<dbReference type="PANTHER" id="PTHR12124">
    <property type="entry name" value="POLYMYOSITIS/SCLERODERMA AUTOANTIGEN-RELATED"/>
    <property type="match status" value="1"/>
</dbReference>
<gene>
    <name evidence="2" type="ORF">OVA965_LOCUS34189</name>
    <name evidence="3" type="ORF">TMI583_LOCUS35103</name>
</gene>
<dbReference type="GO" id="GO:0005730">
    <property type="term" value="C:nucleolus"/>
    <property type="evidence" value="ECO:0007669"/>
    <property type="project" value="TreeGrafter"/>
</dbReference>
<sequence>MEKAFRPPFWLPPSVKVDSEQAFGKMLDEILKNEDIIGFDCERDSNFFNPRTALIQISTKSNDFLLFSNRIDRTVVSLLNEITHNPTILKVRQCLLYTMYDKMLFFLREEYALEFCNVFDMEAASELLQLSKRKYSFLLQEFLKINASQLTEDFQRHDWSLKPDDPGALFYSQLGTPYLIAIHQHLLDKIKDDNLTILIKEESCSGCSQNECNVRGTAEVSTMKRIEDERDSTVNVERGSECIRDTLSRHRSSSSAPSEKYLALSAFENECHARGTTEVPTMKRGESDCRNSRERVPVNVCQPVKQDVFENNANLLRRKEKKEDKL</sequence>
<dbReference type="Pfam" id="PF01612">
    <property type="entry name" value="DNA_pol_A_exo1"/>
    <property type="match status" value="1"/>
</dbReference>